<comment type="caution">
    <text evidence="3">The sequence shown here is derived from an EMBL/GenBank/DDBJ whole genome shotgun (WGS) entry which is preliminary data.</text>
</comment>
<dbReference type="GO" id="GO:0003677">
    <property type="term" value="F:DNA binding"/>
    <property type="evidence" value="ECO:0007669"/>
    <property type="project" value="InterPro"/>
</dbReference>
<protein>
    <submittedName>
        <fullName evidence="3">Tyrosine-type recombinase/integrase</fullName>
    </submittedName>
</protein>
<proteinExistence type="predicted"/>
<organism evidence="3 4">
    <name type="scientific">Pseudoclavibacter caeni</name>
    <dbReference type="NCBI Taxonomy" id="908846"/>
    <lineage>
        <taxon>Bacteria</taxon>
        <taxon>Bacillati</taxon>
        <taxon>Actinomycetota</taxon>
        <taxon>Actinomycetes</taxon>
        <taxon>Micrococcales</taxon>
        <taxon>Microbacteriaceae</taxon>
        <taxon>Pseudoclavibacter</taxon>
    </lineage>
</organism>
<dbReference type="GO" id="GO:0015074">
    <property type="term" value="P:DNA integration"/>
    <property type="evidence" value="ECO:0007669"/>
    <property type="project" value="InterPro"/>
</dbReference>
<sequence>MRSGSVDKSPPADRPTLRRSPAGCRHLPDPVPVPVKPDCATRTVGRRTGPPGIRSHGRRHEHVSSWNENGGSLDRLPKRLGHSSILVTSKVYTHQIGEAERVAAEAVSALIPRVPQPSCAPSVHHSGFEADSEANEEAPEPASPA</sequence>
<dbReference type="SUPFAM" id="SSF56349">
    <property type="entry name" value="DNA breaking-rejoining enzymes"/>
    <property type="match status" value="1"/>
</dbReference>
<evidence type="ECO:0000313" key="3">
    <source>
        <dbReference type="EMBL" id="KAB1632824.1"/>
    </source>
</evidence>
<evidence type="ECO:0000256" key="2">
    <source>
        <dbReference type="SAM" id="MobiDB-lite"/>
    </source>
</evidence>
<accession>A0A7C8FU68</accession>
<feature type="region of interest" description="Disordered" evidence="2">
    <location>
        <begin position="114"/>
        <end position="145"/>
    </location>
</feature>
<dbReference type="OrthoDB" id="1822491at2"/>
<dbReference type="GO" id="GO:0006310">
    <property type="term" value="P:DNA recombination"/>
    <property type="evidence" value="ECO:0007669"/>
    <property type="project" value="UniProtKB-KW"/>
</dbReference>
<gene>
    <name evidence="3" type="ORF">F8O02_02870</name>
</gene>
<dbReference type="InterPro" id="IPR013762">
    <property type="entry name" value="Integrase-like_cat_sf"/>
</dbReference>
<feature type="compositionally biased region" description="Acidic residues" evidence="2">
    <location>
        <begin position="130"/>
        <end position="139"/>
    </location>
</feature>
<dbReference type="AlphaFoldDB" id="A0A7C8FU68"/>
<dbReference type="EMBL" id="WBKA01000002">
    <property type="protein sequence ID" value="KAB1632824.1"/>
    <property type="molecule type" value="Genomic_DNA"/>
</dbReference>
<reference evidence="3 4" key="1">
    <citation type="submission" date="2019-09" db="EMBL/GenBank/DDBJ databases">
        <title>Phylogeny of genus Pseudoclavibacter and closely related genus.</title>
        <authorList>
            <person name="Li Y."/>
        </authorList>
    </citation>
    <scope>NUCLEOTIDE SEQUENCE [LARGE SCALE GENOMIC DNA]</scope>
    <source>
        <strain evidence="3 4">JCM 16921</strain>
    </source>
</reference>
<evidence type="ECO:0000313" key="4">
    <source>
        <dbReference type="Proteomes" id="UP000481339"/>
    </source>
</evidence>
<evidence type="ECO:0000256" key="1">
    <source>
        <dbReference type="ARBA" id="ARBA00023172"/>
    </source>
</evidence>
<name>A0A7C8FU68_9MICO</name>
<keyword evidence="1" id="KW-0233">DNA recombination</keyword>
<dbReference type="Gene3D" id="1.10.443.10">
    <property type="entry name" value="Intergrase catalytic core"/>
    <property type="match status" value="1"/>
</dbReference>
<feature type="region of interest" description="Disordered" evidence="2">
    <location>
        <begin position="1"/>
        <end position="77"/>
    </location>
</feature>
<dbReference type="Proteomes" id="UP000481339">
    <property type="component" value="Unassembled WGS sequence"/>
</dbReference>
<dbReference type="InterPro" id="IPR011010">
    <property type="entry name" value="DNA_brk_join_enz"/>
</dbReference>
<keyword evidence="4" id="KW-1185">Reference proteome</keyword>